<dbReference type="GO" id="GO:0016281">
    <property type="term" value="C:eukaryotic translation initiation factor 4F complex"/>
    <property type="evidence" value="ECO:0007669"/>
    <property type="project" value="TreeGrafter"/>
</dbReference>
<evidence type="ECO:0000256" key="8">
    <source>
        <dbReference type="SAM" id="MobiDB-lite"/>
    </source>
</evidence>
<dbReference type="InterPro" id="IPR023398">
    <property type="entry name" value="TIF_eIF4e-like"/>
</dbReference>
<sequence>MMAPRVIRGQGASEDIKKRTSSVDSGKHPLQNSWTLWFHKTERSRSWDENLRPVINFHTVEDFWGVFTHVKPASQLSDGCDYCVFKEGIAPMWEDKANRRGGRWVMKLPRADRSSKLDTLWEETLIAMIGEDFFNHGADVCGAVINIRSGFDKISIWTKDARNKQSILAIGWKLKECLGLGPSIPLAYQAHVDTIMKQRPYGKNDN</sequence>
<dbReference type="GO" id="GO:0003743">
    <property type="term" value="F:translation initiation factor activity"/>
    <property type="evidence" value="ECO:0007669"/>
    <property type="project" value="UniProtKB-KW"/>
</dbReference>
<dbReference type="SUPFAM" id="SSF55418">
    <property type="entry name" value="eIF4e-like"/>
    <property type="match status" value="1"/>
</dbReference>
<dbReference type="InterPro" id="IPR001040">
    <property type="entry name" value="TIF_eIF_4E"/>
</dbReference>
<keyword evidence="3" id="KW-0810">Translation regulation</keyword>
<reference evidence="9 10" key="1">
    <citation type="submission" date="2024-03" db="EMBL/GenBank/DDBJ databases">
        <title>The genome assembly and annotation of the cricket Gryllus longicercus Weissman &amp; Gray.</title>
        <authorList>
            <person name="Szrajer S."/>
            <person name="Gray D."/>
            <person name="Ylla G."/>
        </authorList>
    </citation>
    <scope>NUCLEOTIDE SEQUENCE [LARGE SCALE GENOMIC DNA]</scope>
    <source>
        <strain evidence="9">DAG 2021-001</strain>
        <tissue evidence="9">Whole body minus gut</tissue>
    </source>
</reference>
<proteinExistence type="inferred from homology"/>
<evidence type="ECO:0000313" key="9">
    <source>
        <dbReference type="EMBL" id="KAK7874067.1"/>
    </source>
</evidence>
<evidence type="ECO:0000313" key="10">
    <source>
        <dbReference type="Proteomes" id="UP001378592"/>
    </source>
</evidence>
<accession>A0AAN9WE58</accession>
<dbReference type="Gene3D" id="3.30.760.10">
    <property type="entry name" value="RNA Cap, Translation Initiation Factor Eif4e"/>
    <property type="match status" value="1"/>
</dbReference>
<evidence type="ECO:0000256" key="4">
    <source>
        <dbReference type="ARBA" id="ARBA00022884"/>
    </source>
</evidence>
<dbReference type="EMBL" id="JAZDUA010000005">
    <property type="protein sequence ID" value="KAK7874067.1"/>
    <property type="molecule type" value="Genomic_DNA"/>
</dbReference>
<comment type="caution">
    <text evidence="9">The sequence shown here is derived from an EMBL/GenBank/DDBJ whole genome shotgun (WGS) entry which is preliminary data.</text>
</comment>
<dbReference type="Pfam" id="PF01652">
    <property type="entry name" value="IF4E"/>
    <property type="match status" value="1"/>
</dbReference>
<comment type="similarity">
    <text evidence="1 7">Belongs to the eukaryotic initiation factor 4E family.</text>
</comment>
<evidence type="ECO:0000256" key="3">
    <source>
        <dbReference type="ARBA" id="ARBA00022845"/>
    </source>
</evidence>
<name>A0AAN9WE58_9ORTH</name>
<evidence type="ECO:0000256" key="5">
    <source>
        <dbReference type="ARBA" id="ARBA00022917"/>
    </source>
</evidence>
<dbReference type="InterPro" id="IPR019770">
    <property type="entry name" value="TIF_eIF_4E_CS"/>
</dbReference>
<dbReference type="PANTHER" id="PTHR11960:SF8">
    <property type="entry name" value="EUKARYOTIC TRANSLATION INITIATION FACTOR 4E1-RELATED"/>
    <property type="match status" value="1"/>
</dbReference>
<gene>
    <name evidence="9" type="ORF">R5R35_004613</name>
</gene>
<evidence type="ECO:0000256" key="1">
    <source>
        <dbReference type="ARBA" id="ARBA00009860"/>
    </source>
</evidence>
<keyword evidence="4 7" id="KW-0694">RNA-binding</keyword>
<dbReference type="GO" id="GO:0000340">
    <property type="term" value="F:RNA 7-methylguanosine cap binding"/>
    <property type="evidence" value="ECO:0007669"/>
    <property type="project" value="UniProtKB-ARBA"/>
</dbReference>
<dbReference type="PROSITE" id="PS00813">
    <property type="entry name" value="IF4E"/>
    <property type="match status" value="1"/>
</dbReference>
<keyword evidence="5 7" id="KW-0648">Protein biosynthesis</keyword>
<organism evidence="9 10">
    <name type="scientific">Gryllus longicercus</name>
    <dbReference type="NCBI Taxonomy" id="2509291"/>
    <lineage>
        <taxon>Eukaryota</taxon>
        <taxon>Metazoa</taxon>
        <taxon>Ecdysozoa</taxon>
        <taxon>Arthropoda</taxon>
        <taxon>Hexapoda</taxon>
        <taxon>Insecta</taxon>
        <taxon>Pterygota</taxon>
        <taxon>Neoptera</taxon>
        <taxon>Polyneoptera</taxon>
        <taxon>Orthoptera</taxon>
        <taxon>Ensifera</taxon>
        <taxon>Gryllidea</taxon>
        <taxon>Grylloidea</taxon>
        <taxon>Gryllidae</taxon>
        <taxon>Gryllinae</taxon>
        <taxon>Gryllus</taxon>
    </lineage>
</organism>
<dbReference type="Proteomes" id="UP001378592">
    <property type="component" value="Unassembled WGS sequence"/>
</dbReference>
<keyword evidence="10" id="KW-1185">Reference proteome</keyword>
<dbReference type="AlphaFoldDB" id="A0AAN9WE58"/>
<protein>
    <recommendedName>
        <fullName evidence="6">eIF-4F 25 kDa subunit</fullName>
    </recommendedName>
</protein>
<evidence type="ECO:0000256" key="7">
    <source>
        <dbReference type="RuleBase" id="RU004374"/>
    </source>
</evidence>
<evidence type="ECO:0000256" key="2">
    <source>
        <dbReference type="ARBA" id="ARBA00022540"/>
    </source>
</evidence>
<dbReference type="PANTHER" id="PTHR11960">
    <property type="entry name" value="EUKARYOTIC TRANSLATION INITIATION FACTOR 4E RELATED"/>
    <property type="match status" value="1"/>
</dbReference>
<dbReference type="GO" id="GO:0006417">
    <property type="term" value="P:regulation of translation"/>
    <property type="evidence" value="ECO:0007669"/>
    <property type="project" value="UniProtKB-KW"/>
</dbReference>
<evidence type="ECO:0000256" key="6">
    <source>
        <dbReference type="ARBA" id="ARBA00032656"/>
    </source>
</evidence>
<feature type="region of interest" description="Disordered" evidence="8">
    <location>
        <begin position="1"/>
        <end position="27"/>
    </location>
</feature>
<keyword evidence="2 7" id="KW-0396">Initiation factor</keyword>